<dbReference type="SUPFAM" id="SSF57903">
    <property type="entry name" value="FYVE/PHD zinc finger"/>
    <property type="match status" value="1"/>
</dbReference>
<reference evidence="7" key="1">
    <citation type="submission" date="2022-01" db="EMBL/GenBank/DDBJ databases">
        <authorList>
            <person name="King R."/>
        </authorList>
    </citation>
    <scope>NUCLEOTIDE SEQUENCE</scope>
</reference>
<dbReference type="InterPro" id="IPR013083">
    <property type="entry name" value="Znf_RING/FYVE/PHD"/>
</dbReference>
<dbReference type="PROSITE" id="PS50016">
    <property type="entry name" value="ZF_PHD_2"/>
    <property type="match status" value="1"/>
</dbReference>
<feature type="domain" description="PHD-type" evidence="6">
    <location>
        <begin position="4"/>
        <end position="60"/>
    </location>
</feature>
<dbReference type="InterPro" id="IPR019787">
    <property type="entry name" value="Znf_PHD-finger"/>
</dbReference>
<name>A0A9N9QIK6_9CUCU</name>
<feature type="coiled-coil region" evidence="5">
    <location>
        <begin position="92"/>
        <end position="154"/>
    </location>
</feature>
<evidence type="ECO:0000256" key="2">
    <source>
        <dbReference type="ARBA" id="ARBA00022771"/>
    </source>
</evidence>
<evidence type="ECO:0000256" key="4">
    <source>
        <dbReference type="PROSITE-ProRule" id="PRU00146"/>
    </source>
</evidence>
<keyword evidence="2 4" id="KW-0863">Zinc-finger</keyword>
<dbReference type="Proteomes" id="UP001152799">
    <property type="component" value="Chromosome 1"/>
</dbReference>
<dbReference type="GO" id="GO:0008270">
    <property type="term" value="F:zinc ion binding"/>
    <property type="evidence" value="ECO:0007669"/>
    <property type="project" value="UniProtKB-KW"/>
</dbReference>
<keyword evidence="8" id="KW-1185">Reference proteome</keyword>
<dbReference type="EMBL" id="OU892277">
    <property type="protein sequence ID" value="CAG9760079.1"/>
    <property type="molecule type" value="Genomic_DNA"/>
</dbReference>
<evidence type="ECO:0000256" key="1">
    <source>
        <dbReference type="ARBA" id="ARBA00022723"/>
    </source>
</evidence>
<keyword evidence="5" id="KW-0175">Coiled coil</keyword>
<evidence type="ECO:0000256" key="5">
    <source>
        <dbReference type="SAM" id="Coils"/>
    </source>
</evidence>
<keyword evidence="3" id="KW-0862">Zinc</keyword>
<dbReference type="Pfam" id="PF25298">
    <property type="entry name" value="Baculo_FP_2nd"/>
    <property type="match status" value="1"/>
</dbReference>
<dbReference type="PROSITE" id="PS01359">
    <property type="entry name" value="ZF_PHD_1"/>
    <property type="match status" value="1"/>
</dbReference>
<evidence type="ECO:0000256" key="3">
    <source>
        <dbReference type="ARBA" id="ARBA00022833"/>
    </source>
</evidence>
<sequence>MANSKTCKLCHRNIGKMRMKLVCGICKSYFHLDCGEVTEIDARIMQQDKTSWFCEDCTSERKISAVNQSARPRRSSILPTHSSPVGRDEGGIYELKSILRELQSDVREMKQSFEFLNEKYEEEKRRNKVMSDMVSEISKENEMLKVRVTKLEQTVGVQEANKIRNNICISGLVLSESRNDSTATKLVTLCDFLGVPTSESKFEVVKHFKTNNTIRSIVKVADLDLKHKILKAKAQKGRVTRRTVGLDESEIVIYVSEELTKETYNFLKECKRLRSEANYKYIWQKNGKVLARKADGDDHIVISDEDHLRELLG</sequence>
<dbReference type="InterPro" id="IPR019786">
    <property type="entry name" value="Zinc_finger_PHD-type_CS"/>
</dbReference>
<dbReference type="CDD" id="cd15489">
    <property type="entry name" value="PHD_SF"/>
    <property type="match status" value="1"/>
</dbReference>
<dbReference type="Gene3D" id="3.30.40.10">
    <property type="entry name" value="Zinc/RING finger domain, C3HC4 (zinc finger)"/>
    <property type="match status" value="1"/>
</dbReference>
<keyword evidence="1" id="KW-0479">Metal-binding</keyword>
<evidence type="ECO:0000313" key="7">
    <source>
        <dbReference type="EMBL" id="CAG9760079.1"/>
    </source>
</evidence>
<dbReference type="InterPro" id="IPR011011">
    <property type="entry name" value="Znf_FYVE_PHD"/>
</dbReference>
<gene>
    <name evidence="7" type="ORF">CEUTPL_LOCUS815</name>
</gene>
<dbReference type="InterPro" id="IPR057251">
    <property type="entry name" value="FP_C"/>
</dbReference>
<accession>A0A9N9QIK6</accession>
<dbReference type="AlphaFoldDB" id="A0A9N9QIK6"/>
<proteinExistence type="predicted"/>
<dbReference type="OrthoDB" id="6768763at2759"/>
<dbReference type="Pfam" id="PF00628">
    <property type="entry name" value="PHD"/>
    <property type="match status" value="1"/>
</dbReference>
<evidence type="ECO:0000259" key="6">
    <source>
        <dbReference type="PROSITE" id="PS50016"/>
    </source>
</evidence>
<protein>
    <recommendedName>
        <fullName evidence="6">PHD-type domain-containing protein</fullName>
    </recommendedName>
</protein>
<evidence type="ECO:0000313" key="8">
    <source>
        <dbReference type="Proteomes" id="UP001152799"/>
    </source>
</evidence>
<organism evidence="7 8">
    <name type="scientific">Ceutorhynchus assimilis</name>
    <name type="common">cabbage seed weevil</name>
    <dbReference type="NCBI Taxonomy" id="467358"/>
    <lineage>
        <taxon>Eukaryota</taxon>
        <taxon>Metazoa</taxon>
        <taxon>Ecdysozoa</taxon>
        <taxon>Arthropoda</taxon>
        <taxon>Hexapoda</taxon>
        <taxon>Insecta</taxon>
        <taxon>Pterygota</taxon>
        <taxon>Neoptera</taxon>
        <taxon>Endopterygota</taxon>
        <taxon>Coleoptera</taxon>
        <taxon>Polyphaga</taxon>
        <taxon>Cucujiformia</taxon>
        <taxon>Curculionidae</taxon>
        <taxon>Ceutorhynchinae</taxon>
        <taxon>Ceutorhynchus</taxon>
    </lineage>
</organism>
<dbReference type="SMART" id="SM00249">
    <property type="entry name" value="PHD"/>
    <property type="match status" value="1"/>
</dbReference>
<dbReference type="InterPro" id="IPR001965">
    <property type="entry name" value="Znf_PHD"/>
</dbReference>